<evidence type="ECO:0000256" key="8">
    <source>
        <dbReference type="ARBA" id="ARBA00023180"/>
    </source>
</evidence>
<comment type="similarity">
    <text evidence="2">Belongs to the sphingosine N-acyltransferase family.</text>
</comment>
<evidence type="ECO:0000256" key="1">
    <source>
        <dbReference type="ARBA" id="ARBA00004477"/>
    </source>
</evidence>
<dbReference type="AlphaFoldDB" id="A0A5M9JKU0"/>
<feature type="transmembrane region" description="Helical" evidence="10">
    <location>
        <begin position="157"/>
        <end position="174"/>
    </location>
</feature>
<dbReference type="GO" id="GO:0005789">
    <property type="term" value="C:endoplasmic reticulum membrane"/>
    <property type="evidence" value="ECO:0007669"/>
    <property type="project" value="UniProtKB-SubCell"/>
</dbReference>
<feature type="compositionally biased region" description="Basic and acidic residues" evidence="9">
    <location>
        <begin position="434"/>
        <end position="450"/>
    </location>
</feature>
<evidence type="ECO:0000313" key="13">
    <source>
        <dbReference type="Proteomes" id="UP000322873"/>
    </source>
</evidence>
<evidence type="ECO:0000256" key="7">
    <source>
        <dbReference type="ARBA" id="ARBA00023136"/>
    </source>
</evidence>
<feature type="region of interest" description="Disordered" evidence="9">
    <location>
        <begin position="418"/>
        <end position="450"/>
    </location>
</feature>
<dbReference type="EMBL" id="VICG01000010">
    <property type="protein sequence ID" value="KAA8567665.1"/>
    <property type="molecule type" value="Genomic_DNA"/>
</dbReference>
<dbReference type="Proteomes" id="UP000322873">
    <property type="component" value="Unassembled WGS sequence"/>
</dbReference>
<comment type="subcellular location">
    <subcellularLocation>
        <location evidence="1">Endoplasmic reticulum membrane</location>
        <topology evidence="1">Multi-pass membrane protein</topology>
    </subcellularLocation>
</comment>
<dbReference type="PANTHER" id="PTHR12560:SF11">
    <property type="entry name" value="CERAMIDE SYNTHASE LAC1-RELATED"/>
    <property type="match status" value="1"/>
</dbReference>
<evidence type="ECO:0000256" key="5">
    <source>
        <dbReference type="ARBA" id="ARBA00022824"/>
    </source>
</evidence>
<dbReference type="Pfam" id="PF03798">
    <property type="entry name" value="TRAM_LAG1_CLN8"/>
    <property type="match status" value="1"/>
</dbReference>
<dbReference type="SMART" id="SM00724">
    <property type="entry name" value="TLC"/>
    <property type="match status" value="1"/>
</dbReference>
<keyword evidence="6 10" id="KW-1133">Transmembrane helix</keyword>
<feature type="transmembrane region" description="Helical" evidence="10">
    <location>
        <begin position="325"/>
        <end position="342"/>
    </location>
</feature>
<sequence>MPATTESFPQLVSTAKPDKLTPLNAPSSIEKPRARRRSSGLGGEIRAGDTGAPAFATVDVRPPSPGTIKAQADRDRKKPYSKRRKAKTLLQQYKRYALKHTWVTPLAIVAAVLSLYAINPTKSNPLHYFIFPAYELPPEPGAEPGAPIQYGKGPWDFALVSFYIVVLSFTREFIMQKFLRPLARKSGLKSRAKQSRFMEQMYTAIYFGFLGPCGLYVMSRTPVWYFNTRGMYEGFPHKTHEGIFKFYYLFQASYWAQQALVLCLGLEKPRKDYRELVGHHLVVTLFLVGLSYRFHFTYMGLAVYVTHDISDFFLATSKTLNYLDHPLVGPYFAFFIAAWIYLRHYLNLRILYSEFNEFKTVGPYELNWETEQYKFEDDRSDNDENELAEEQRLDALARQGVDAVAAKAALAEIPQPKIKLNGNSINGKSSGAELKTDALTNRKENINYNS</sequence>
<dbReference type="GO" id="GO:0050291">
    <property type="term" value="F:sphingosine N-acyltransferase activity"/>
    <property type="evidence" value="ECO:0007669"/>
    <property type="project" value="InterPro"/>
</dbReference>
<evidence type="ECO:0000256" key="6">
    <source>
        <dbReference type="ARBA" id="ARBA00022989"/>
    </source>
</evidence>
<evidence type="ECO:0000256" key="2">
    <source>
        <dbReference type="ARBA" id="ARBA00009808"/>
    </source>
</evidence>
<keyword evidence="7 10" id="KW-0472">Membrane</keyword>
<name>A0A5M9JKU0_MONFR</name>
<feature type="transmembrane region" description="Helical" evidence="10">
    <location>
        <begin position="101"/>
        <end position="118"/>
    </location>
</feature>
<feature type="compositionally biased region" description="Polar residues" evidence="9">
    <location>
        <begin position="1"/>
        <end position="13"/>
    </location>
</feature>
<organism evidence="12 13">
    <name type="scientific">Monilinia fructicola</name>
    <name type="common">Brown rot fungus</name>
    <name type="synonym">Ciboria fructicola</name>
    <dbReference type="NCBI Taxonomy" id="38448"/>
    <lineage>
        <taxon>Eukaryota</taxon>
        <taxon>Fungi</taxon>
        <taxon>Dikarya</taxon>
        <taxon>Ascomycota</taxon>
        <taxon>Pezizomycotina</taxon>
        <taxon>Leotiomycetes</taxon>
        <taxon>Helotiales</taxon>
        <taxon>Sclerotiniaceae</taxon>
        <taxon>Monilinia</taxon>
    </lineage>
</organism>
<evidence type="ECO:0000256" key="10">
    <source>
        <dbReference type="SAM" id="Phobius"/>
    </source>
</evidence>
<dbReference type="PANTHER" id="PTHR12560">
    <property type="entry name" value="LONGEVITY ASSURANCE FACTOR 1 LAG1"/>
    <property type="match status" value="1"/>
</dbReference>
<feature type="transmembrane region" description="Helical" evidence="10">
    <location>
        <begin position="201"/>
        <end position="226"/>
    </location>
</feature>
<protein>
    <recommendedName>
        <fullName evidence="11">TLC domain-containing protein</fullName>
    </recommendedName>
</protein>
<gene>
    <name evidence="12" type="ORF">EYC84_008138</name>
</gene>
<feature type="region of interest" description="Disordered" evidence="9">
    <location>
        <begin position="1"/>
        <end position="82"/>
    </location>
</feature>
<evidence type="ECO:0000256" key="9">
    <source>
        <dbReference type="SAM" id="MobiDB-lite"/>
    </source>
</evidence>
<keyword evidence="13" id="KW-1185">Reference proteome</keyword>
<evidence type="ECO:0000259" key="11">
    <source>
        <dbReference type="SMART" id="SM00724"/>
    </source>
</evidence>
<keyword evidence="3" id="KW-0808">Transferase</keyword>
<keyword evidence="4 10" id="KW-0812">Transmembrane</keyword>
<dbReference type="InterPro" id="IPR006634">
    <property type="entry name" value="TLC-dom"/>
</dbReference>
<keyword evidence="5" id="KW-0256">Endoplasmic reticulum</keyword>
<dbReference type="VEuPathDB" id="FungiDB:MFRU_010g02010"/>
<evidence type="ECO:0000313" key="12">
    <source>
        <dbReference type="EMBL" id="KAA8567665.1"/>
    </source>
</evidence>
<proteinExistence type="inferred from homology"/>
<dbReference type="InterPro" id="IPR016439">
    <property type="entry name" value="Lag1/Lac1-like"/>
</dbReference>
<accession>A0A5M9JKU0</accession>
<evidence type="ECO:0000256" key="3">
    <source>
        <dbReference type="ARBA" id="ARBA00022679"/>
    </source>
</evidence>
<evidence type="ECO:0000256" key="4">
    <source>
        <dbReference type="ARBA" id="ARBA00022692"/>
    </source>
</evidence>
<feature type="transmembrane region" description="Helical" evidence="10">
    <location>
        <begin position="278"/>
        <end position="305"/>
    </location>
</feature>
<comment type="caution">
    <text evidence="12">The sequence shown here is derived from an EMBL/GenBank/DDBJ whole genome shotgun (WGS) entry which is preliminary data.</text>
</comment>
<keyword evidence="8" id="KW-0325">Glycoprotein</keyword>
<reference evidence="12 13" key="1">
    <citation type="submission" date="2019-06" db="EMBL/GenBank/DDBJ databases">
        <title>Genome Sequence of the Brown Rot Fungal Pathogen Monilinia fructicola.</title>
        <authorList>
            <person name="De Miccolis Angelini R.M."/>
            <person name="Landi L."/>
            <person name="Abate D."/>
            <person name="Pollastro S."/>
            <person name="Romanazzi G."/>
            <person name="Faretra F."/>
        </authorList>
    </citation>
    <scope>NUCLEOTIDE SEQUENCE [LARGE SCALE GENOMIC DNA]</scope>
    <source>
        <strain evidence="12 13">Mfrc123</strain>
    </source>
</reference>
<feature type="domain" description="TLC" evidence="11">
    <location>
        <begin position="195"/>
        <end position="377"/>
    </location>
</feature>
<feature type="transmembrane region" description="Helical" evidence="10">
    <location>
        <begin position="246"/>
        <end position="266"/>
    </location>
</feature>
<dbReference type="GO" id="GO:0046513">
    <property type="term" value="P:ceramide biosynthetic process"/>
    <property type="evidence" value="ECO:0007669"/>
    <property type="project" value="InterPro"/>
</dbReference>